<evidence type="ECO:0000256" key="1">
    <source>
        <dbReference type="SAM" id="MobiDB-lite"/>
    </source>
</evidence>
<evidence type="ECO:0000313" key="2">
    <source>
        <dbReference type="EMBL" id="MED6185196.1"/>
    </source>
</evidence>
<organism evidence="2 3">
    <name type="scientific">Stylosanthes scabra</name>
    <dbReference type="NCBI Taxonomy" id="79078"/>
    <lineage>
        <taxon>Eukaryota</taxon>
        <taxon>Viridiplantae</taxon>
        <taxon>Streptophyta</taxon>
        <taxon>Embryophyta</taxon>
        <taxon>Tracheophyta</taxon>
        <taxon>Spermatophyta</taxon>
        <taxon>Magnoliopsida</taxon>
        <taxon>eudicotyledons</taxon>
        <taxon>Gunneridae</taxon>
        <taxon>Pentapetalae</taxon>
        <taxon>rosids</taxon>
        <taxon>fabids</taxon>
        <taxon>Fabales</taxon>
        <taxon>Fabaceae</taxon>
        <taxon>Papilionoideae</taxon>
        <taxon>50 kb inversion clade</taxon>
        <taxon>dalbergioids sensu lato</taxon>
        <taxon>Dalbergieae</taxon>
        <taxon>Pterocarpus clade</taxon>
        <taxon>Stylosanthes</taxon>
    </lineage>
</organism>
<name>A0ABU6WIG0_9FABA</name>
<feature type="compositionally biased region" description="Basic and acidic residues" evidence="1">
    <location>
        <begin position="110"/>
        <end position="119"/>
    </location>
</feature>
<sequence length="168" mass="19635">MEATKPTGRRHSRLRSSRDGGVTVWHHVGRSQGWDGGLTGRNLIRHHRLHLRHRRRNRHATGSRGNAGSHYSPRANTRRWNRRILVCKARRSGASGWIWQRGELRRLRRQRPERGRGGRCEGSSGGDLRRRIGEGGMVLLQRRWRQWRGEQSRIGIRVCGSRRMRYGC</sequence>
<proteinExistence type="predicted"/>
<feature type="region of interest" description="Disordered" evidence="1">
    <location>
        <begin position="52"/>
        <end position="74"/>
    </location>
</feature>
<feature type="region of interest" description="Disordered" evidence="1">
    <location>
        <begin position="110"/>
        <end position="129"/>
    </location>
</feature>
<feature type="compositionally biased region" description="Basic residues" evidence="1">
    <location>
        <begin position="52"/>
        <end position="61"/>
    </location>
</feature>
<gene>
    <name evidence="2" type="ORF">PIB30_118211</name>
</gene>
<comment type="caution">
    <text evidence="2">The sequence shown here is derived from an EMBL/GenBank/DDBJ whole genome shotgun (WGS) entry which is preliminary data.</text>
</comment>
<protein>
    <submittedName>
        <fullName evidence="2">Uncharacterized protein</fullName>
    </submittedName>
</protein>
<keyword evidence="3" id="KW-1185">Reference proteome</keyword>
<reference evidence="2 3" key="1">
    <citation type="journal article" date="2023" name="Plants (Basel)">
        <title>Bridging the Gap: Combining Genomics and Transcriptomics Approaches to Understand Stylosanthes scabra, an Orphan Legume from the Brazilian Caatinga.</title>
        <authorList>
            <person name="Ferreira-Neto J.R.C."/>
            <person name="da Silva M.D."/>
            <person name="Binneck E."/>
            <person name="de Melo N.F."/>
            <person name="da Silva R.H."/>
            <person name="de Melo A.L.T.M."/>
            <person name="Pandolfi V."/>
            <person name="Bustamante F.O."/>
            <person name="Brasileiro-Vidal A.C."/>
            <person name="Benko-Iseppon A.M."/>
        </authorList>
    </citation>
    <scope>NUCLEOTIDE SEQUENCE [LARGE SCALE GENOMIC DNA]</scope>
    <source>
        <tissue evidence="2">Leaves</tissue>
    </source>
</reference>
<dbReference type="Proteomes" id="UP001341840">
    <property type="component" value="Unassembled WGS sequence"/>
</dbReference>
<dbReference type="EMBL" id="JASCZI010181662">
    <property type="protein sequence ID" value="MED6185196.1"/>
    <property type="molecule type" value="Genomic_DNA"/>
</dbReference>
<feature type="region of interest" description="Disordered" evidence="1">
    <location>
        <begin position="1"/>
        <end position="20"/>
    </location>
</feature>
<accession>A0ABU6WIG0</accession>
<evidence type="ECO:0000313" key="3">
    <source>
        <dbReference type="Proteomes" id="UP001341840"/>
    </source>
</evidence>